<feature type="chain" id="PRO_5012161449" evidence="1">
    <location>
        <begin position="31"/>
        <end position="251"/>
    </location>
</feature>
<evidence type="ECO:0000313" key="2">
    <source>
        <dbReference type="EMBL" id="SHN68700.1"/>
    </source>
</evidence>
<name>A0A1M7TD85_9BACT</name>
<gene>
    <name evidence="2" type="ORF">SAMN02745728_01875</name>
</gene>
<evidence type="ECO:0000256" key="1">
    <source>
        <dbReference type="SAM" id="SignalP"/>
    </source>
</evidence>
<protein>
    <submittedName>
        <fullName evidence="2">Uncharacterized protein</fullName>
    </submittedName>
</protein>
<keyword evidence="1" id="KW-0732">Signal</keyword>
<dbReference type="AlphaFoldDB" id="A0A1M7TD85"/>
<reference evidence="2 3" key="1">
    <citation type="submission" date="2016-12" db="EMBL/GenBank/DDBJ databases">
        <authorList>
            <person name="Song W.-J."/>
            <person name="Kurnit D.M."/>
        </authorList>
    </citation>
    <scope>NUCLEOTIDE SEQUENCE [LARGE SCALE GENOMIC DNA]</scope>
    <source>
        <strain evidence="2 3">DSM 11393</strain>
    </source>
</reference>
<dbReference type="STRING" id="1121455.SAMN02745728_01875"/>
<accession>A0A1M7TD85</accession>
<keyword evidence="3" id="KW-1185">Reference proteome</keyword>
<sequence length="251" mass="28326">MFKIRQLNSLFITTVFLLLLCCFNFTPAEAHQLDGKWKAFLADEELTIDMSSKTLSIAENKLKIENITMSAGFHGKEQWTIEGKDLKSGENVTLSLNLFDGVILNIAGSGQCFLKQGFILPDDLPKGGWFDGDHWAEPESFSAFFIDDNLLVGYKRYEAHGPYLEDGTMDLIPLGSKNNAKFFRIKADAEDSCREYSQDCEYFYQAMHKITDKYSIMTFLKPTESGFMPTAEGVGVVSRMDDSMLPPTKKK</sequence>
<evidence type="ECO:0000313" key="3">
    <source>
        <dbReference type="Proteomes" id="UP000186469"/>
    </source>
</evidence>
<organism evidence="2 3">
    <name type="scientific">Desulfovibrio litoralis DSM 11393</name>
    <dbReference type="NCBI Taxonomy" id="1121455"/>
    <lineage>
        <taxon>Bacteria</taxon>
        <taxon>Pseudomonadati</taxon>
        <taxon>Thermodesulfobacteriota</taxon>
        <taxon>Desulfovibrionia</taxon>
        <taxon>Desulfovibrionales</taxon>
        <taxon>Desulfovibrionaceae</taxon>
        <taxon>Desulfovibrio</taxon>
    </lineage>
</organism>
<feature type="signal peptide" evidence="1">
    <location>
        <begin position="1"/>
        <end position="30"/>
    </location>
</feature>
<dbReference type="Proteomes" id="UP000186469">
    <property type="component" value="Unassembled WGS sequence"/>
</dbReference>
<dbReference type="EMBL" id="FRDI01000010">
    <property type="protein sequence ID" value="SHN68700.1"/>
    <property type="molecule type" value="Genomic_DNA"/>
</dbReference>
<proteinExistence type="predicted"/>